<gene>
    <name evidence="2" type="ORF">BA062_24750</name>
</gene>
<feature type="region of interest" description="Disordered" evidence="1">
    <location>
        <begin position="345"/>
        <end position="378"/>
    </location>
</feature>
<dbReference type="Proteomes" id="UP000247892">
    <property type="component" value="Unassembled WGS sequence"/>
</dbReference>
<evidence type="ECO:0000313" key="2">
    <source>
        <dbReference type="EMBL" id="PXY26357.1"/>
    </source>
</evidence>
<keyword evidence="3" id="KW-1185">Reference proteome</keyword>
<proteinExistence type="predicted"/>
<sequence length="378" mass="38889">MTERESIADTLNVQAYDESTGANIDRAVGHVPVVGTVYDSGKSIAAHAQQAAQADNPQELASAGAALVGDGAAFVGAAAGDIVTFAMDPIGWLVGHGLNMLLELVQPLQDALHQVTGDGPAIGHASDNFVTIAQGFVALADDFEQAGDTALAEWVDEAGNAAKEALGDFSSGIRGIGSAAGSVAEVLQMWSMVMQVIEEVIKAIITELVSWLITIWLPALAASVISFGSSVAAAMTASIAKAASVLKKVTGYLGKFGKLLDTFIDFLAKYSTKVMEMTRKFRIGRFAGESRFGLDVLEDTAGAALTPSNRVLSTMFGTSVGAGPLLAGAGAKAGVAAGRTAYGEGTEDVSVGGDEPWFDKSEIGGDQSAQETRGNLDI</sequence>
<dbReference type="AlphaFoldDB" id="A0A318LTP1"/>
<name>A0A318LTP1_9PSEU</name>
<comment type="caution">
    <text evidence="2">The sequence shown here is derived from an EMBL/GenBank/DDBJ whole genome shotgun (WGS) entry which is preliminary data.</text>
</comment>
<protein>
    <submittedName>
        <fullName evidence="2">Uncharacterized protein</fullName>
    </submittedName>
</protein>
<dbReference type="EMBL" id="MASU01000011">
    <property type="protein sequence ID" value="PXY26357.1"/>
    <property type="molecule type" value="Genomic_DNA"/>
</dbReference>
<accession>A0A318LTP1</accession>
<reference evidence="2 3" key="1">
    <citation type="submission" date="2016-07" db="EMBL/GenBank/DDBJ databases">
        <title>Draft genome sequence of Prauserella sp. YIM 121212, isolated from alkaline soil.</title>
        <authorList>
            <person name="Ruckert C."/>
            <person name="Albersmeier A."/>
            <person name="Jiang C.-L."/>
            <person name="Jiang Y."/>
            <person name="Kalinowski J."/>
            <person name="Schneider O."/>
            <person name="Winkler A."/>
            <person name="Zotchev S.B."/>
        </authorList>
    </citation>
    <scope>NUCLEOTIDE SEQUENCE [LARGE SCALE GENOMIC DNA]</scope>
    <source>
        <strain evidence="2 3">YIM 121212</strain>
    </source>
</reference>
<dbReference type="OrthoDB" id="5180306at2"/>
<dbReference type="RefSeq" id="WP_110340861.1">
    <property type="nucleotide sequence ID" value="NZ_MASU01000011.1"/>
</dbReference>
<evidence type="ECO:0000256" key="1">
    <source>
        <dbReference type="SAM" id="MobiDB-lite"/>
    </source>
</evidence>
<evidence type="ECO:0000313" key="3">
    <source>
        <dbReference type="Proteomes" id="UP000247892"/>
    </source>
</evidence>
<organism evidence="2 3">
    <name type="scientific">Prauserella flavalba</name>
    <dbReference type="NCBI Taxonomy" id="1477506"/>
    <lineage>
        <taxon>Bacteria</taxon>
        <taxon>Bacillati</taxon>
        <taxon>Actinomycetota</taxon>
        <taxon>Actinomycetes</taxon>
        <taxon>Pseudonocardiales</taxon>
        <taxon>Pseudonocardiaceae</taxon>
        <taxon>Prauserella</taxon>
    </lineage>
</organism>
<feature type="compositionally biased region" description="Polar residues" evidence="1">
    <location>
        <begin position="367"/>
        <end position="378"/>
    </location>
</feature>